<comment type="caution">
    <text evidence="2">The sequence shown here is derived from an EMBL/GenBank/DDBJ whole genome shotgun (WGS) entry which is preliminary data.</text>
</comment>
<evidence type="ECO:0000313" key="3">
    <source>
        <dbReference type="Proteomes" id="UP000264779"/>
    </source>
</evidence>
<accession>A0A358DUQ1</accession>
<evidence type="ECO:0000313" key="2">
    <source>
        <dbReference type="EMBL" id="HBU50009.1"/>
    </source>
</evidence>
<sequence length="383" mass="43224">MTKMHSISIIAKRVSPESREEAQQIISSLTYKSDTSVFLTDDWQLSWLASLPTLPDIVLFYTVGKHHGDPAPVGYTLLGTRAIKPYLPFQVSLVNQSGHTKSDQVWVEFNDIICPDTMKHGCIKALIALVFKRYRNLQLTVSMCHKTAPWEQVCQQNNITYSTLVTQAYRHKLPGAKQDIETQLYNALSANSRQQMRRTQRAITSTFGHITLTEAKHSEQRDYFSALSPLHILKWGGTDEGSGFQNPYFVAHHTHLISQSPDRVALIKVTAGSTLLGYAYYLKDERNIYFYCAGVNEEIATNKVKPGHVLHFLAMAHFAAQGYEAYDFMAGDFRYKKSLSNEGYTMATLTLVNPSWLSRLIDKSWSGIKKALHAVTRKATTPP</sequence>
<feature type="domain" description="BioF2-like acetyltransferase" evidence="1">
    <location>
        <begin position="191"/>
        <end position="337"/>
    </location>
</feature>
<dbReference type="Proteomes" id="UP000264779">
    <property type="component" value="Unassembled WGS sequence"/>
</dbReference>
<dbReference type="Gene3D" id="3.40.630.30">
    <property type="match status" value="1"/>
</dbReference>
<dbReference type="SUPFAM" id="SSF55729">
    <property type="entry name" value="Acyl-CoA N-acyltransferases (Nat)"/>
    <property type="match status" value="1"/>
</dbReference>
<name>A0A358DUQ1_9ALTE</name>
<protein>
    <recommendedName>
        <fullName evidence="1">BioF2-like acetyltransferase domain-containing protein</fullName>
    </recommendedName>
</protein>
<gene>
    <name evidence="2" type="ORF">DEB45_02010</name>
</gene>
<dbReference type="InterPro" id="IPR016181">
    <property type="entry name" value="Acyl_CoA_acyltransferase"/>
</dbReference>
<evidence type="ECO:0000259" key="1">
    <source>
        <dbReference type="Pfam" id="PF13480"/>
    </source>
</evidence>
<dbReference type="EMBL" id="DONK01000029">
    <property type="protein sequence ID" value="HBU50009.1"/>
    <property type="molecule type" value="Genomic_DNA"/>
</dbReference>
<proteinExistence type="predicted"/>
<reference evidence="2 3" key="1">
    <citation type="journal article" date="2018" name="Nat. Biotechnol.">
        <title>A standardized bacterial taxonomy based on genome phylogeny substantially revises the tree of life.</title>
        <authorList>
            <person name="Parks D.H."/>
            <person name="Chuvochina M."/>
            <person name="Waite D.W."/>
            <person name="Rinke C."/>
            <person name="Skarshewski A."/>
            <person name="Chaumeil P.A."/>
            <person name="Hugenholtz P."/>
        </authorList>
    </citation>
    <scope>NUCLEOTIDE SEQUENCE [LARGE SCALE GENOMIC DNA]</scope>
    <source>
        <strain evidence="2">UBA11621</strain>
    </source>
</reference>
<organism evidence="2 3">
    <name type="scientific">Alteromonas australica</name>
    <dbReference type="NCBI Taxonomy" id="589873"/>
    <lineage>
        <taxon>Bacteria</taxon>
        <taxon>Pseudomonadati</taxon>
        <taxon>Pseudomonadota</taxon>
        <taxon>Gammaproteobacteria</taxon>
        <taxon>Alteromonadales</taxon>
        <taxon>Alteromonadaceae</taxon>
        <taxon>Alteromonas/Salinimonas group</taxon>
        <taxon>Alteromonas</taxon>
    </lineage>
</organism>
<dbReference type="InterPro" id="IPR038740">
    <property type="entry name" value="BioF2-like_GNAT_dom"/>
</dbReference>
<dbReference type="Pfam" id="PF13480">
    <property type="entry name" value="Acetyltransf_6"/>
    <property type="match status" value="1"/>
</dbReference>
<dbReference type="AlphaFoldDB" id="A0A358DUQ1"/>